<evidence type="ECO:0000313" key="4">
    <source>
        <dbReference type="EMBL" id="KAF5345129.1"/>
    </source>
</evidence>
<feature type="region of interest" description="Disordered" evidence="2">
    <location>
        <begin position="412"/>
        <end position="447"/>
    </location>
</feature>
<sequence length="569" mass="60684">MDSELSFLQVVSASLPEELSNELAALRSSSSSEALLDNLIRFICGADCSYGDVNQWGTQQAIVRRRLGELLASSSSSSSKKRPNSDTGAVAENPASKRQKLSTSLIGNDAEDPPKFTIHSISVSSPIRKKVDVTIHESSIRFINPNPKPDTSAIEAIVPLSSLCRAFLLPTRGKPKAHWTAVIMSNDVPEKGKTPANTGSVNPQIIFGLDATTTAALSSTLYMEEQDDTRTLKKGEETLPLLQQFLSHLSLPHPPVHLSIEKIENFGRFLQQGGAEGVKGQPTLAISANLAAKPGTLWLMPQGILWGESKPCQFWSVADLIPSGVVGGVKGVRTMTATGRVCTVILTRKNAAEEEIEEGRAPAAAAGDEQNLVGEETVFGQIDGKEQEGINQWARKYRSAFGATKSGDVAGVDVNVEESSEARVRSKRSVAGSGQHGQSQPQVNTGPLTISQMIVDSDDEEDADFALDGAGGSDSQSELGSESGEEGSGDEEEEGKADGSGEEEEEDASADEDEDDEKLRPKHHPLLRPGAMPKMSRAAMDIVVDMVERDMVGHGTGQGGGEEQDELDD</sequence>
<dbReference type="OrthoDB" id="75754at2759"/>
<comment type="caution">
    <text evidence="4">The sequence shown here is derived from an EMBL/GenBank/DDBJ whole genome shotgun (WGS) entry which is preliminary data.</text>
</comment>
<feature type="compositionally biased region" description="Low complexity" evidence="2">
    <location>
        <begin position="473"/>
        <end position="482"/>
    </location>
</feature>
<protein>
    <recommendedName>
        <fullName evidence="3">Histone chaperone RTT106/FACT complex subunit SPT16-like middle domain-containing protein</fullName>
    </recommendedName>
</protein>
<dbReference type="Pfam" id="PF08512">
    <property type="entry name" value="Rttp106-like_middle"/>
    <property type="match status" value="1"/>
</dbReference>
<dbReference type="Gene3D" id="2.30.29.30">
    <property type="entry name" value="Pleckstrin-homology domain (PH domain)/Phosphotyrosine-binding domain (PTB)"/>
    <property type="match status" value="1"/>
</dbReference>
<dbReference type="AlphaFoldDB" id="A0A8H5CPP1"/>
<proteinExistence type="predicted"/>
<evidence type="ECO:0000256" key="1">
    <source>
        <dbReference type="ARBA" id="ARBA00025370"/>
    </source>
</evidence>
<dbReference type="SMART" id="SM01287">
    <property type="entry name" value="Rtt106"/>
    <property type="match status" value="1"/>
</dbReference>
<evidence type="ECO:0000313" key="5">
    <source>
        <dbReference type="Proteomes" id="UP000518752"/>
    </source>
</evidence>
<gene>
    <name evidence="4" type="ORF">D9757_013870</name>
</gene>
<organism evidence="4 5">
    <name type="scientific">Collybiopsis confluens</name>
    <dbReference type="NCBI Taxonomy" id="2823264"/>
    <lineage>
        <taxon>Eukaryota</taxon>
        <taxon>Fungi</taxon>
        <taxon>Dikarya</taxon>
        <taxon>Basidiomycota</taxon>
        <taxon>Agaricomycotina</taxon>
        <taxon>Agaricomycetes</taxon>
        <taxon>Agaricomycetidae</taxon>
        <taxon>Agaricales</taxon>
        <taxon>Marasmiineae</taxon>
        <taxon>Omphalotaceae</taxon>
        <taxon>Collybiopsis</taxon>
    </lineage>
</organism>
<dbReference type="Proteomes" id="UP000518752">
    <property type="component" value="Unassembled WGS sequence"/>
</dbReference>
<dbReference type="InterPro" id="IPR011993">
    <property type="entry name" value="PH-like_dom_sf"/>
</dbReference>
<dbReference type="InterPro" id="IPR013719">
    <property type="entry name" value="RTT106/SPT16-like_middle_dom"/>
</dbReference>
<keyword evidence="5" id="KW-1185">Reference proteome</keyword>
<comment type="function">
    <text evidence="1">Component of the FACT complex, a general chromatin factor that acts to reorganize nucleosomes. The FACT complex is involved in multiple processes that require DNA as a template such as mRNA elongation, DNA replication and DNA repair. During transcription elongation the FACT complex acts as a histone chaperone that both destabilizes and restores nucleosomal structure. It facilitates the passage of RNA polymerase II and transcription by promoting the dissociation of one histone H2A-H2B dimer from the nucleosome, then subsequently promotes the reestablishment of the nucleosome following the passage of RNA polymerase II.</text>
</comment>
<feature type="compositionally biased region" description="Polar residues" evidence="2">
    <location>
        <begin position="436"/>
        <end position="447"/>
    </location>
</feature>
<dbReference type="SUPFAM" id="SSF50729">
    <property type="entry name" value="PH domain-like"/>
    <property type="match status" value="1"/>
</dbReference>
<name>A0A8H5CPP1_9AGAR</name>
<feature type="region of interest" description="Disordered" evidence="2">
    <location>
        <begin position="463"/>
        <end position="534"/>
    </location>
</feature>
<feature type="region of interest" description="Disordered" evidence="2">
    <location>
        <begin position="550"/>
        <end position="569"/>
    </location>
</feature>
<feature type="compositionally biased region" description="Acidic residues" evidence="2">
    <location>
        <begin position="483"/>
        <end position="516"/>
    </location>
</feature>
<feature type="region of interest" description="Disordered" evidence="2">
    <location>
        <begin position="73"/>
        <end position="111"/>
    </location>
</feature>
<evidence type="ECO:0000256" key="2">
    <source>
        <dbReference type="SAM" id="MobiDB-lite"/>
    </source>
</evidence>
<reference evidence="4 5" key="1">
    <citation type="journal article" date="2020" name="ISME J.">
        <title>Uncovering the hidden diversity of litter-decomposition mechanisms in mushroom-forming fungi.</title>
        <authorList>
            <person name="Floudas D."/>
            <person name="Bentzer J."/>
            <person name="Ahren D."/>
            <person name="Johansson T."/>
            <person name="Persson P."/>
            <person name="Tunlid A."/>
        </authorList>
    </citation>
    <scope>NUCLEOTIDE SEQUENCE [LARGE SCALE GENOMIC DNA]</scope>
    <source>
        <strain evidence="4 5">CBS 406.79</strain>
    </source>
</reference>
<feature type="domain" description="Histone chaperone RTT106/FACT complex subunit SPT16-like middle" evidence="3">
    <location>
        <begin position="283"/>
        <end position="404"/>
    </location>
</feature>
<accession>A0A8H5CPP1</accession>
<dbReference type="EMBL" id="JAACJN010000384">
    <property type="protein sequence ID" value="KAF5345129.1"/>
    <property type="molecule type" value="Genomic_DNA"/>
</dbReference>
<evidence type="ECO:0000259" key="3">
    <source>
        <dbReference type="SMART" id="SM01287"/>
    </source>
</evidence>